<sequence>MSTSGVVRTLKVADPNQGLRDPDAAAQHLGGAKDVLPPNGRWAQKSPMLSKKPHRFPSLAPAFCLGFAAFWL</sequence>
<dbReference type="KEGG" id="rmm:ROSMUCSMR3_00694"/>
<keyword evidence="3" id="KW-1185">Reference proteome</keyword>
<organism evidence="2 3">
    <name type="scientific">Roseovarius mucosus</name>
    <dbReference type="NCBI Taxonomy" id="215743"/>
    <lineage>
        <taxon>Bacteria</taxon>
        <taxon>Pseudomonadati</taxon>
        <taxon>Pseudomonadota</taxon>
        <taxon>Alphaproteobacteria</taxon>
        <taxon>Rhodobacterales</taxon>
        <taxon>Roseobacteraceae</taxon>
        <taxon>Roseovarius</taxon>
    </lineage>
</organism>
<name>A0A1V0RKK5_9RHOB</name>
<dbReference type="AlphaFoldDB" id="A0A1V0RKK5"/>
<evidence type="ECO:0000313" key="3">
    <source>
        <dbReference type="Proteomes" id="UP000192273"/>
    </source>
</evidence>
<gene>
    <name evidence="2" type="ORF">ROSMUCSMR3_00694</name>
</gene>
<protein>
    <submittedName>
        <fullName evidence="2">Uncharacterized protein</fullName>
    </submittedName>
</protein>
<evidence type="ECO:0000313" key="2">
    <source>
        <dbReference type="EMBL" id="ARE82195.1"/>
    </source>
</evidence>
<evidence type="ECO:0000256" key="1">
    <source>
        <dbReference type="SAM" id="MobiDB-lite"/>
    </source>
</evidence>
<reference evidence="2 3" key="1">
    <citation type="submission" date="2017-03" db="EMBL/GenBank/DDBJ databases">
        <title>Genome Sequence of Roseovarius mucosus strain SMR3 Isolated from a culture of the Diatom Skeletonema marinoi.</title>
        <authorList>
            <person name="Topel M."/>
            <person name="Pinder M."/>
            <person name="Johansson O.N."/>
            <person name="Kourtchenko O."/>
            <person name="Godhe A."/>
            <person name="Clarke A.K."/>
        </authorList>
    </citation>
    <scope>NUCLEOTIDE SEQUENCE [LARGE SCALE GENOMIC DNA]</scope>
    <source>
        <strain evidence="2 3">SMR3</strain>
    </source>
</reference>
<accession>A0A1V0RKK5</accession>
<feature type="region of interest" description="Disordered" evidence="1">
    <location>
        <begin position="1"/>
        <end position="21"/>
    </location>
</feature>
<dbReference type="Proteomes" id="UP000192273">
    <property type="component" value="Chromosome"/>
</dbReference>
<proteinExistence type="predicted"/>
<dbReference type="EMBL" id="CP020474">
    <property type="protein sequence ID" value="ARE82195.1"/>
    <property type="molecule type" value="Genomic_DNA"/>
</dbReference>